<organism evidence="1 2">
    <name type="scientific">Phormidium tenue NIES-30</name>
    <dbReference type="NCBI Taxonomy" id="549789"/>
    <lineage>
        <taxon>Bacteria</taxon>
        <taxon>Bacillati</taxon>
        <taxon>Cyanobacteriota</taxon>
        <taxon>Cyanophyceae</taxon>
        <taxon>Oscillatoriophycideae</taxon>
        <taxon>Oscillatoriales</taxon>
        <taxon>Oscillatoriaceae</taxon>
        <taxon>Phormidium</taxon>
    </lineage>
</organism>
<dbReference type="Proteomes" id="UP000185557">
    <property type="component" value="Unassembled WGS sequence"/>
</dbReference>
<gene>
    <name evidence="1" type="ORF">NIES30_09810</name>
</gene>
<evidence type="ECO:0000313" key="2">
    <source>
        <dbReference type="Proteomes" id="UP000185557"/>
    </source>
</evidence>
<accession>A0A1U7J5X7</accession>
<comment type="caution">
    <text evidence="1">The sequence shown here is derived from an EMBL/GenBank/DDBJ whole genome shotgun (WGS) entry which is preliminary data.</text>
</comment>
<dbReference type="AlphaFoldDB" id="A0A1U7J5X7"/>
<keyword evidence="2" id="KW-1185">Reference proteome</keyword>
<dbReference type="EMBL" id="MRCG01000006">
    <property type="protein sequence ID" value="OKH48322.1"/>
    <property type="molecule type" value="Genomic_DNA"/>
</dbReference>
<name>A0A1U7J5X7_9CYAN</name>
<proteinExistence type="predicted"/>
<evidence type="ECO:0000313" key="1">
    <source>
        <dbReference type="EMBL" id="OKH48322.1"/>
    </source>
</evidence>
<protein>
    <submittedName>
        <fullName evidence="1">Uncharacterized protein</fullName>
    </submittedName>
</protein>
<reference evidence="1 2" key="1">
    <citation type="submission" date="2016-11" db="EMBL/GenBank/DDBJ databases">
        <title>Draft Genome Sequences of Nine Cyanobacterial Strains from Diverse Habitats.</title>
        <authorList>
            <person name="Zhu T."/>
            <person name="Hou S."/>
            <person name="Lu X."/>
            <person name="Hess W.R."/>
        </authorList>
    </citation>
    <scope>NUCLEOTIDE SEQUENCE [LARGE SCALE GENOMIC DNA]</scope>
    <source>
        <strain evidence="1 2">NIES-30</strain>
    </source>
</reference>
<sequence length="68" mass="8043">MTRKRKNQPTESKRPAQDELVDVLLILARYLDSKGLQEMTLKMNDGRRIGIKLEEDFWSLHRSKDETL</sequence>